<evidence type="ECO:0000313" key="2">
    <source>
        <dbReference type="Proteomes" id="UP000008458"/>
    </source>
</evidence>
<dbReference type="RefSeq" id="WP_013776556.1">
    <property type="nucleotide sequence ID" value="NC_015518.1"/>
</dbReference>
<reference evidence="1 2" key="1">
    <citation type="journal article" date="2011" name="Extremophiles">
        <title>Genomic analysis of Acidianus hospitalis W1 a host for studying crenarchaeal virus and plasmid life cycles.</title>
        <authorList>
            <person name="You X.Y."/>
            <person name="Liu C."/>
            <person name="Wang S.Y."/>
            <person name="Jiang C.Y."/>
            <person name="Shah S.A."/>
            <person name="Prangishvili D."/>
            <person name="She Q."/>
            <person name="Liu S.J."/>
            <person name="Garrett R.A."/>
        </authorList>
    </citation>
    <scope>NUCLEOTIDE SEQUENCE [LARGE SCALE GENOMIC DNA]</scope>
    <source>
        <strain evidence="1 2">W1</strain>
    </source>
</reference>
<name>F4B6U8_ACIHW</name>
<dbReference type="HOGENOM" id="CLU_1507298_0_0_2"/>
<reference key="2">
    <citation type="journal article" date="2011" name="Extremophiles">
        <title>Genomic analyses of Acidianus hospitalis W1 a host for studying crenarchaeal virus and plasmid life cycles.</title>
        <authorList>
            <person name="You X.Y."/>
            <person name="Liu C."/>
            <person name="Wang S.Y."/>
            <person name="Jiang C.Y."/>
            <person name="Shah S.A."/>
            <person name="Prangishvili D."/>
            <person name="Liu S.J."/>
            <person name="Garrett R.A."/>
        </authorList>
    </citation>
    <scope>NUCLEOTIDE SEQUENCE</scope>
    <source>
        <strain>W1</strain>
    </source>
</reference>
<dbReference type="GeneID" id="10601264"/>
<dbReference type="Proteomes" id="UP000008458">
    <property type="component" value="Chromosome"/>
</dbReference>
<proteinExistence type="predicted"/>
<gene>
    <name evidence="1" type="ordered locus">Ahos_1764</name>
</gene>
<dbReference type="AlphaFoldDB" id="F4B6U8"/>
<accession>F4B6U8</accession>
<dbReference type="STRING" id="933801.Ahos_1764"/>
<dbReference type="KEGG" id="aho:Ahos_1764"/>
<organism evidence="1 2">
    <name type="scientific">Acidianus hospitalis (strain W1)</name>
    <dbReference type="NCBI Taxonomy" id="933801"/>
    <lineage>
        <taxon>Archaea</taxon>
        <taxon>Thermoproteota</taxon>
        <taxon>Thermoprotei</taxon>
        <taxon>Sulfolobales</taxon>
        <taxon>Sulfolobaceae</taxon>
        <taxon>Acidianus</taxon>
    </lineage>
</organism>
<keyword evidence="2" id="KW-1185">Reference proteome</keyword>
<sequence>MYDKLSTSEIILLTLREKGGKVDIDKLQEIIKEFYNSKCTSEICEKIDPNDKKLIANSLYYLTIVGLVTLEKEKIDSKEVYEIIKKYKDYLFSPVVLYYPYLGRRFVLPPVLPEKFTRRDIKNLILFLEGLKENEPSLKIENDIEKLKMLMKTRTFVKLTKDGEEIASKLLTEYKVKV</sequence>
<evidence type="ECO:0000313" key="1">
    <source>
        <dbReference type="EMBL" id="AEE94641.1"/>
    </source>
</evidence>
<protein>
    <submittedName>
        <fullName evidence="1">Uncharacterized protein</fullName>
    </submittedName>
</protein>
<dbReference type="EMBL" id="CP002535">
    <property type="protein sequence ID" value="AEE94641.1"/>
    <property type="molecule type" value="Genomic_DNA"/>
</dbReference>